<accession>A0A6I4M5K4</accession>
<keyword evidence="2" id="KW-1185">Reference proteome</keyword>
<dbReference type="AlphaFoldDB" id="A0A6I4M5K4"/>
<evidence type="ECO:0008006" key="3">
    <source>
        <dbReference type="Google" id="ProtNLM"/>
    </source>
</evidence>
<dbReference type="RefSeq" id="WP_151591523.1">
    <property type="nucleotide sequence ID" value="NZ_WBMS02000003.1"/>
</dbReference>
<gene>
    <name evidence="1" type="ORF">F8568_004085</name>
</gene>
<proteinExistence type="predicted"/>
<organism evidence="1 2">
    <name type="scientific">Actinomadura physcomitrii</name>
    <dbReference type="NCBI Taxonomy" id="2650748"/>
    <lineage>
        <taxon>Bacteria</taxon>
        <taxon>Bacillati</taxon>
        <taxon>Actinomycetota</taxon>
        <taxon>Actinomycetes</taxon>
        <taxon>Streptosporangiales</taxon>
        <taxon>Thermomonosporaceae</taxon>
        <taxon>Actinomadura</taxon>
    </lineage>
</organism>
<dbReference type="InterPro" id="IPR029787">
    <property type="entry name" value="Nucleotide_cyclase"/>
</dbReference>
<protein>
    <recommendedName>
        <fullName evidence="3">Guanylate cyclase domain-containing protein</fullName>
    </recommendedName>
</protein>
<evidence type="ECO:0000313" key="1">
    <source>
        <dbReference type="EMBL" id="MVZ99564.1"/>
    </source>
</evidence>
<comment type="caution">
    <text evidence="1">The sequence shown here is derived from an EMBL/GenBank/DDBJ whole genome shotgun (WGS) entry which is preliminary data.</text>
</comment>
<evidence type="ECO:0000313" key="2">
    <source>
        <dbReference type="Proteomes" id="UP000462055"/>
    </source>
</evidence>
<dbReference type="EMBL" id="WBMS02000003">
    <property type="protein sequence ID" value="MVZ99564.1"/>
    <property type="molecule type" value="Genomic_DNA"/>
</dbReference>
<sequence length="213" mass="23744">MSGNPVHRSILAVDLENSTGVLRTNPIKEELRSQIYGQVKRAMASAGIDERWCDPFEDRGDGVLALFHPVDELPKTRLLSRLVPTLARQLADYNESISTAERPSRCMRLRAVVHAGEIHRDENGPFGEAIDLACRLLDAPRLKKCLRATSSPLVLAVSEDIYWGIVKHGYDGICPAAYRPDLRVSVASRRRQGFVHIPQEAPKTHEDRTMAVA</sequence>
<dbReference type="Gene3D" id="3.30.70.1230">
    <property type="entry name" value="Nucleotide cyclase"/>
    <property type="match status" value="1"/>
</dbReference>
<reference evidence="1" key="1">
    <citation type="submission" date="2019-12" db="EMBL/GenBank/DDBJ databases">
        <title>Actinomadura physcomitrii sp. nov., a novel actinomycete isolated from moss [Physcomitrium sphaericum (Ludw) Fuernr].</title>
        <authorList>
            <person name="Zhuang X."/>
        </authorList>
    </citation>
    <scope>NUCLEOTIDE SEQUENCE [LARGE SCALE GENOMIC DNA]</scope>
    <source>
        <strain evidence="1">LD22</strain>
    </source>
</reference>
<dbReference type="Proteomes" id="UP000462055">
    <property type="component" value="Unassembled WGS sequence"/>
</dbReference>
<name>A0A6I4M5K4_9ACTN</name>